<gene>
    <name evidence="2" type="ORF">E3O21_11740</name>
    <name evidence="1" type="ORF">SAMN05216368_1092</name>
</gene>
<evidence type="ECO:0000313" key="1">
    <source>
        <dbReference type="EMBL" id="SDN99760.1"/>
    </source>
</evidence>
<name>A0A4R8V4V2_9MICO</name>
<organism evidence="1 3">
    <name type="scientific">Cryobacterium flavum</name>
    <dbReference type="NCBI Taxonomy" id="1424659"/>
    <lineage>
        <taxon>Bacteria</taxon>
        <taxon>Bacillati</taxon>
        <taxon>Actinomycetota</taxon>
        <taxon>Actinomycetes</taxon>
        <taxon>Micrococcales</taxon>
        <taxon>Microbacteriaceae</taxon>
        <taxon>Cryobacterium</taxon>
    </lineage>
</organism>
<dbReference type="Proteomes" id="UP000199639">
    <property type="component" value="Unassembled WGS sequence"/>
</dbReference>
<accession>A0A4R8V4V2</accession>
<evidence type="ECO:0000313" key="2">
    <source>
        <dbReference type="EMBL" id="TFB76120.1"/>
    </source>
</evidence>
<dbReference type="RefSeq" id="WP_134505284.1">
    <property type="nucleotide sequence ID" value="NZ_FNIB01000009.1"/>
</dbReference>
<dbReference type="EMBL" id="SOFD01000028">
    <property type="protein sequence ID" value="TFB76120.1"/>
    <property type="molecule type" value="Genomic_DNA"/>
</dbReference>
<proteinExistence type="predicted"/>
<sequence>MEAEPRKTKPLFVICGMLTNDEIWCSQSVETLITSLVPNYPVAGAPAEKAEARHQFIVSCAAFAQEGLMLQATENGTWAEETASAYEVDRLHANKTGRGDLGGAWAGVVPLVIVAPLSAARGSAARRALIGGNTLVVAGRSEADVLVSLRKLGMLTTAGRLDSPSQVTDPCT</sequence>
<reference evidence="2 4" key="2">
    <citation type="submission" date="2019-03" db="EMBL/GenBank/DDBJ databases">
        <title>Genomics of glacier-inhabiting Cryobacterium strains.</title>
        <authorList>
            <person name="Liu Q."/>
            <person name="Xin Y.-H."/>
        </authorList>
    </citation>
    <scope>NUCLEOTIDE SEQUENCE [LARGE SCALE GENOMIC DNA]</scope>
    <source>
        <strain evidence="2 4">Hh8</strain>
    </source>
</reference>
<protein>
    <submittedName>
        <fullName evidence="1">Uncharacterized protein</fullName>
    </submittedName>
</protein>
<keyword evidence="4" id="KW-1185">Reference proteome</keyword>
<dbReference type="AlphaFoldDB" id="A0A4R8V4V2"/>
<evidence type="ECO:0000313" key="4">
    <source>
        <dbReference type="Proteomes" id="UP000298252"/>
    </source>
</evidence>
<dbReference type="EMBL" id="FNIB01000009">
    <property type="protein sequence ID" value="SDN99760.1"/>
    <property type="molecule type" value="Genomic_DNA"/>
</dbReference>
<dbReference type="Proteomes" id="UP000298252">
    <property type="component" value="Unassembled WGS sequence"/>
</dbReference>
<reference evidence="1 3" key="1">
    <citation type="submission" date="2016-10" db="EMBL/GenBank/DDBJ databases">
        <authorList>
            <person name="Varghese N."/>
            <person name="Submissions S."/>
        </authorList>
    </citation>
    <scope>NUCLEOTIDE SEQUENCE [LARGE SCALE GENOMIC DNA]</scope>
    <source>
        <strain evidence="1 3">CGMCC 1.11215</strain>
    </source>
</reference>
<evidence type="ECO:0000313" key="3">
    <source>
        <dbReference type="Proteomes" id="UP000199639"/>
    </source>
</evidence>